<evidence type="ECO:0000313" key="3">
    <source>
        <dbReference type="Proteomes" id="UP000242457"/>
    </source>
</evidence>
<dbReference type="EMBL" id="KZ288340">
    <property type="protein sequence ID" value="PBC27769.1"/>
    <property type="molecule type" value="Genomic_DNA"/>
</dbReference>
<dbReference type="InterPro" id="IPR048777">
    <property type="entry name" value="CATIP_N"/>
</dbReference>
<keyword evidence="3" id="KW-1185">Reference proteome</keyword>
<evidence type="ECO:0000259" key="1">
    <source>
        <dbReference type="Pfam" id="PF21772"/>
    </source>
</evidence>
<sequence length="483" mass="55782">MSDKKEIFCKLFDIRKWIPEFSIDYIKRAALCFRESLIVCLKNESMNDMKPIGSYSILVESIGPKAQEFLIHVQSSMSIDGHFGGSKVISSVTSKFHCLEEKRTEFIYENGLYEKTIFIGIEDNCYHVKLTHTCPCDKSSEIKDLSFYTNSRLISEGANILLMRYLALINYEGILSFQSISIDGDSTESNYICTPIECMELDNRVLNVYTIERKLCREDGTVHTMRTYLTAKGRILRHNWLDVPYILKINPLADLNIPSKTIRIETPLKDSWNKDIEMFSKYLDIKFSKIAEETEYLADHPEIKQLIADYIQILLVVKPENVIDFTIQHFKAFAKNPMTWETSILKEDYDNNVTSQLTEKKLDTLCNICGFYVDYTALKKICSEEITCFTQENHEENSKVISSIDSKNSNDCMSDTEEKLDISTLINQSNFSSQLKKTCDQYEDIIKICDKYKSYTKCSECSKVSKICTKCSIIDQILHKLKD</sequence>
<protein>
    <recommendedName>
        <fullName evidence="1">Ciliogenesis-associated TTC17-interacting protein N-terminal domain-containing protein</fullName>
    </recommendedName>
</protein>
<dbReference type="InterPro" id="IPR047501">
    <property type="entry name" value="DD_CATIP"/>
</dbReference>
<dbReference type="CDD" id="cd22973">
    <property type="entry name" value="DD_CATIP"/>
    <property type="match status" value="1"/>
</dbReference>
<dbReference type="STRING" id="94128.A0A2A3E9A3"/>
<dbReference type="OrthoDB" id="6334211at2759"/>
<dbReference type="PANTHER" id="PTHR15505:SF4">
    <property type="entry name" value="RIIA DOMAIN-CONTAINING PROTEIN 1"/>
    <property type="match status" value="1"/>
</dbReference>
<organism evidence="2 3">
    <name type="scientific">Apis cerana cerana</name>
    <name type="common">Oriental honeybee</name>
    <dbReference type="NCBI Taxonomy" id="94128"/>
    <lineage>
        <taxon>Eukaryota</taxon>
        <taxon>Metazoa</taxon>
        <taxon>Ecdysozoa</taxon>
        <taxon>Arthropoda</taxon>
        <taxon>Hexapoda</taxon>
        <taxon>Insecta</taxon>
        <taxon>Pterygota</taxon>
        <taxon>Neoptera</taxon>
        <taxon>Endopterygota</taxon>
        <taxon>Hymenoptera</taxon>
        <taxon>Apocrita</taxon>
        <taxon>Aculeata</taxon>
        <taxon>Apoidea</taxon>
        <taxon>Anthophila</taxon>
        <taxon>Apidae</taxon>
        <taxon>Apis</taxon>
    </lineage>
</organism>
<proteinExistence type="predicted"/>
<dbReference type="Proteomes" id="UP000242457">
    <property type="component" value="Unassembled WGS sequence"/>
</dbReference>
<evidence type="ECO:0000313" key="2">
    <source>
        <dbReference type="EMBL" id="PBC27769.1"/>
    </source>
</evidence>
<feature type="domain" description="Ciliogenesis-associated TTC17-interacting protein N-terminal" evidence="1">
    <location>
        <begin position="28"/>
        <end position="237"/>
    </location>
</feature>
<name>A0A2A3E9A3_APICC</name>
<dbReference type="PANTHER" id="PTHR15505">
    <property type="entry name" value="RIIA DOMAIN-CONTAINING PROTEIN 1"/>
    <property type="match status" value="1"/>
</dbReference>
<accession>A0A2A3E9A3</accession>
<dbReference type="AlphaFoldDB" id="A0A2A3E9A3"/>
<reference evidence="2 3" key="1">
    <citation type="submission" date="2014-07" db="EMBL/GenBank/DDBJ databases">
        <title>Genomic and transcriptomic analysis on Apis cerana provide comprehensive insights into honey bee biology.</title>
        <authorList>
            <person name="Diao Q."/>
            <person name="Sun L."/>
            <person name="Zheng H."/>
            <person name="Zheng H."/>
            <person name="Xu S."/>
            <person name="Wang S."/>
            <person name="Zeng Z."/>
            <person name="Hu F."/>
            <person name="Su S."/>
            <person name="Wu J."/>
        </authorList>
    </citation>
    <scope>NUCLEOTIDE SEQUENCE [LARGE SCALE GENOMIC DNA]</scope>
    <source>
        <tissue evidence="2">Pupae without intestine</tissue>
    </source>
</reference>
<gene>
    <name evidence="2" type="ORF">APICC_06285</name>
</gene>
<dbReference type="Pfam" id="PF21772">
    <property type="entry name" value="CATIP_N"/>
    <property type="match status" value="1"/>
</dbReference>